<evidence type="ECO:0000313" key="4">
    <source>
        <dbReference type="EMBL" id="CAH0364358.1"/>
    </source>
</evidence>
<feature type="region of interest" description="Disordered" evidence="2">
    <location>
        <begin position="1"/>
        <end position="134"/>
    </location>
</feature>
<dbReference type="AlphaFoldDB" id="A0A8J2S3K7"/>
<evidence type="ECO:0000259" key="3">
    <source>
        <dbReference type="PROSITE" id="PS50089"/>
    </source>
</evidence>
<feature type="compositionally biased region" description="Low complexity" evidence="2">
    <location>
        <begin position="273"/>
        <end position="284"/>
    </location>
</feature>
<feature type="domain" description="RING-type" evidence="3">
    <location>
        <begin position="225"/>
        <end position="266"/>
    </location>
</feature>
<dbReference type="InterPro" id="IPR043312">
    <property type="entry name" value="AtBBR-like"/>
</dbReference>
<reference evidence="4" key="1">
    <citation type="submission" date="2021-11" db="EMBL/GenBank/DDBJ databases">
        <authorList>
            <consortium name="Genoscope - CEA"/>
            <person name="William W."/>
        </authorList>
    </citation>
    <scope>NUCLEOTIDE SEQUENCE</scope>
</reference>
<comment type="caution">
    <text evidence="4">The sequence shown here is derived from an EMBL/GenBank/DDBJ whole genome shotgun (WGS) entry which is preliminary data.</text>
</comment>
<dbReference type="SUPFAM" id="SSF57850">
    <property type="entry name" value="RING/U-box"/>
    <property type="match status" value="1"/>
</dbReference>
<proteinExistence type="predicted"/>
<keyword evidence="1" id="KW-0863">Zinc-finger</keyword>
<keyword evidence="1" id="KW-0862">Zinc</keyword>
<feature type="compositionally biased region" description="Acidic residues" evidence="2">
    <location>
        <begin position="65"/>
        <end position="74"/>
    </location>
</feature>
<evidence type="ECO:0000256" key="2">
    <source>
        <dbReference type="SAM" id="MobiDB-lite"/>
    </source>
</evidence>
<accession>A0A8J2S3K7</accession>
<dbReference type="PANTHER" id="PTHR47530">
    <property type="entry name" value="E3 UBIQUITIN LIGASE BIG BROTHER-RELATED"/>
    <property type="match status" value="1"/>
</dbReference>
<dbReference type="OrthoDB" id="9984778at2759"/>
<keyword evidence="5" id="KW-1185">Reference proteome</keyword>
<dbReference type="GO" id="GO:0008270">
    <property type="term" value="F:zinc ion binding"/>
    <property type="evidence" value="ECO:0007669"/>
    <property type="project" value="UniProtKB-KW"/>
</dbReference>
<protein>
    <recommendedName>
        <fullName evidence="3">RING-type domain-containing protein</fullName>
    </recommendedName>
</protein>
<dbReference type="Proteomes" id="UP000789595">
    <property type="component" value="Unassembled WGS sequence"/>
</dbReference>
<keyword evidence="1" id="KW-0479">Metal-binding</keyword>
<dbReference type="PANTHER" id="PTHR47530:SF4">
    <property type="entry name" value="E3 UBIQUITIN LIGASE BIG BROTHER-RELATED"/>
    <property type="match status" value="1"/>
</dbReference>
<dbReference type="EMBL" id="CAKKNE010000001">
    <property type="protein sequence ID" value="CAH0364358.1"/>
    <property type="molecule type" value="Genomic_DNA"/>
</dbReference>
<evidence type="ECO:0000313" key="5">
    <source>
        <dbReference type="Proteomes" id="UP000789595"/>
    </source>
</evidence>
<evidence type="ECO:0000256" key="1">
    <source>
        <dbReference type="PROSITE-ProRule" id="PRU00175"/>
    </source>
</evidence>
<dbReference type="PROSITE" id="PS50089">
    <property type="entry name" value="ZF_RING_2"/>
    <property type="match status" value="1"/>
</dbReference>
<gene>
    <name evidence="4" type="ORF">PECAL_1P07170</name>
</gene>
<dbReference type="InterPro" id="IPR013083">
    <property type="entry name" value="Znf_RING/FYVE/PHD"/>
</dbReference>
<feature type="compositionally biased region" description="Basic and acidic residues" evidence="2">
    <location>
        <begin position="83"/>
        <end position="112"/>
    </location>
</feature>
<sequence length="304" mass="33611">MASYAEDTPVQADRAKRTLAFASATSSEAPTPAGPPLSPYRDPSANCDPSEAPTPVRERRRESPPPDEPENAEEESLRLALELQEREERYAREQEEGAARHAELSQRRREEASSDGEDDEGDEGDEEEEEDDYDESLALAWRLQQEDDDRALLMAMNGGIEPPEGATERSLSPSQMTYDQLLQLGENVGKVSKGTDQKQLDDLPTCTYGEAKSKGETFAILGEQCAVCRCEYDDDDIVRILPCRHAEHAECLDQWLLRNRSCPLCQRDVGTRAGASPAKAPAPSQQETHFTAADTDDIDDLLGI</sequence>
<dbReference type="SMART" id="SM00184">
    <property type="entry name" value="RING"/>
    <property type="match status" value="1"/>
</dbReference>
<organism evidence="4 5">
    <name type="scientific">Pelagomonas calceolata</name>
    <dbReference type="NCBI Taxonomy" id="35677"/>
    <lineage>
        <taxon>Eukaryota</taxon>
        <taxon>Sar</taxon>
        <taxon>Stramenopiles</taxon>
        <taxon>Ochrophyta</taxon>
        <taxon>Pelagophyceae</taxon>
        <taxon>Pelagomonadales</taxon>
        <taxon>Pelagomonadaceae</taxon>
        <taxon>Pelagomonas</taxon>
    </lineage>
</organism>
<feature type="compositionally biased region" description="Low complexity" evidence="2">
    <location>
        <begin position="22"/>
        <end position="31"/>
    </location>
</feature>
<dbReference type="Pfam" id="PF13639">
    <property type="entry name" value="zf-RING_2"/>
    <property type="match status" value="1"/>
</dbReference>
<name>A0A8J2S3K7_9STRA</name>
<dbReference type="Gene3D" id="3.30.40.10">
    <property type="entry name" value="Zinc/RING finger domain, C3HC4 (zinc finger)"/>
    <property type="match status" value="1"/>
</dbReference>
<feature type="compositionally biased region" description="Acidic residues" evidence="2">
    <location>
        <begin position="113"/>
        <end position="134"/>
    </location>
</feature>
<feature type="region of interest" description="Disordered" evidence="2">
    <location>
        <begin position="273"/>
        <end position="296"/>
    </location>
</feature>
<dbReference type="InterPro" id="IPR001841">
    <property type="entry name" value="Znf_RING"/>
</dbReference>